<feature type="compositionally biased region" description="Polar residues" evidence="1">
    <location>
        <begin position="1"/>
        <end position="12"/>
    </location>
</feature>
<keyword evidence="3" id="KW-1185">Reference proteome</keyword>
<name>A0ABD1GI21_SALDI</name>
<evidence type="ECO:0000313" key="2">
    <source>
        <dbReference type="EMBL" id="KAL1543769.1"/>
    </source>
</evidence>
<evidence type="ECO:0000313" key="3">
    <source>
        <dbReference type="Proteomes" id="UP001567538"/>
    </source>
</evidence>
<proteinExistence type="predicted"/>
<feature type="region of interest" description="Disordered" evidence="1">
    <location>
        <begin position="1"/>
        <end position="30"/>
    </location>
</feature>
<organism evidence="2 3">
    <name type="scientific">Salvia divinorum</name>
    <name type="common">Maria pastora</name>
    <name type="synonym">Diviner's sage</name>
    <dbReference type="NCBI Taxonomy" id="28513"/>
    <lineage>
        <taxon>Eukaryota</taxon>
        <taxon>Viridiplantae</taxon>
        <taxon>Streptophyta</taxon>
        <taxon>Embryophyta</taxon>
        <taxon>Tracheophyta</taxon>
        <taxon>Spermatophyta</taxon>
        <taxon>Magnoliopsida</taxon>
        <taxon>eudicotyledons</taxon>
        <taxon>Gunneridae</taxon>
        <taxon>Pentapetalae</taxon>
        <taxon>asterids</taxon>
        <taxon>lamiids</taxon>
        <taxon>Lamiales</taxon>
        <taxon>Lamiaceae</taxon>
        <taxon>Nepetoideae</taxon>
        <taxon>Mentheae</taxon>
        <taxon>Salviinae</taxon>
        <taxon>Salvia</taxon>
        <taxon>Salvia subgen. Calosphace</taxon>
    </lineage>
</organism>
<dbReference type="AlphaFoldDB" id="A0ABD1GI21"/>
<gene>
    <name evidence="2" type="ORF">AAHA92_20702</name>
</gene>
<reference evidence="2 3" key="1">
    <citation type="submission" date="2024-06" db="EMBL/GenBank/DDBJ databases">
        <title>A chromosome level genome sequence of Diviner's sage (Salvia divinorum).</title>
        <authorList>
            <person name="Ford S.A."/>
            <person name="Ro D.-K."/>
            <person name="Ness R.W."/>
            <person name="Phillips M.A."/>
        </authorList>
    </citation>
    <scope>NUCLEOTIDE SEQUENCE [LARGE SCALE GENOMIC DNA]</scope>
    <source>
        <strain evidence="2">SAF-2024a</strain>
        <tissue evidence="2">Leaf</tissue>
    </source>
</reference>
<protein>
    <submittedName>
        <fullName evidence="2">Uncharacterized protein</fullName>
    </submittedName>
</protein>
<evidence type="ECO:0000256" key="1">
    <source>
        <dbReference type="SAM" id="MobiDB-lite"/>
    </source>
</evidence>
<sequence length="67" mass="7037">MGSNNNESSSRYAPTRGTKASVIPKQREHVSTMVGKTMARAIGKAGKSLAKVAGDHKNKAKAAIINN</sequence>
<accession>A0ABD1GI21</accession>
<dbReference type="EMBL" id="JBEAFC010000008">
    <property type="protein sequence ID" value="KAL1543769.1"/>
    <property type="molecule type" value="Genomic_DNA"/>
</dbReference>
<comment type="caution">
    <text evidence="2">The sequence shown here is derived from an EMBL/GenBank/DDBJ whole genome shotgun (WGS) entry which is preliminary data.</text>
</comment>
<dbReference type="Proteomes" id="UP001567538">
    <property type="component" value="Unassembled WGS sequence"/>
</dbReference>